<dbReference type="InterPro" id="IPR016066">
    <property type="entry name" value="A-D-PHexomutase_CS"/>
</dbReference>
<dbReference type="InterPro" id="IPR005844">
    <property type="entry name" value="A-D-PHexomutase_a/b/a-I"/>
</dbReference>
<proteinExistence type="inferred from homology"/>
<dbReference type="GO" id="GO:0000287">
    <property type="term" value="F:magnesium ion binding"/>
    <property type="evidence" value="ECO:0007669"/>
    <property type="project" value="InterPro"/>
</dbReference>
<evidence type="ECO:0000259" key="4">
    <source>
        <dbReference type="Pfam" id="PF02878"/>
    </source>
</evidence>
<dbReference type="Gene3D" id="3.40.120.10">
    <property type="entry name" value="Alpha-D-Glucose-1,6-Bisphosphate, subunit A, domain 3"/>
    <property type="match status" value="2"/>
</dbReference>
<dbReference type="SUPFAM" id="SSF53738">
    <property type="entry name" value="Phosphoglucomutase, first 3 domains"/>
    <property type="match status" value="1"/>
</dbReference>
<comment type="caution">
    <text evidence="5">The sequence shown here is derived from an EMBL/GenBank/DDBJ whole genome shotgun (WGS) entry which is preliminary data.</text>
</comment>
<evidence type="ECO:0000256" key="2">
    <source>
        <dbReference type="ARBA" id="ARBA00010231"/>
    </source>
</evidence>
<dbReference type="AlphaFoldDB" id="A0A1F7SHN5"/>
<name>A0A1F7SHN5_9BACT</name>
<protein>
    <recommendedName>
        <fullName evidence="4">Alpha-D-phosphohexomutase alpha/beta/alpha domain-containing protein</fullName>
    </recommendedName>
</protein>
<evidence type="ECO:0000313" key="6">
    <source>
        <dbReference type="Proteomes" id="UP000178082"/>
    </source>
</evidence>
<evidence type="ECO:0000313" key="5">
    <source>
        <dbReference type="EMBL" id="OGL52744.1"/>
    </source>
</evidence>
<dbReference type="InterPro" id="IPR016055">
    <property type="entry name" value="A-D-PHexomutase_a/b/a-I/II/III"/>
</dbReference>
<dbReference type="InterPro" id="IPR050060">
    <property type="entry name" value="Phosphoglucosamine_mutase"/>
</dbReference>
<dbReference type="STRING" id="1817883.A3G31_03745"/>
<dbReference type="PROSITE" id="PS00710">
    <property type="entry name" value="PGM_PMM"/>
    <property type="match status" value="1"/>
</dbReference>
<dbReference type="EMBL" id="MGDI01000030">
    <property type="protein sequence ID" value="OGL52744.1"/>
    <property type="molecule type" value="Genomic_DNA"/>
</dbReference>
<reference evidence="5 6" key="1">
    <citation type="journal article" date="2016" name="Nat. Commun.">
        <title>Thousands of microbial genomes shed light on interconnected biogeochemical processes in an aquifer system.</title>
        <authorList>
            <person name="Anantharaman K."/>
            <person name="Brown C.T."/>
            <person name="Hug L.A."/>
            <person name="Sharon I."/>
            <person name="Castelle C.J."/>
            <person name="Probst A.J."/>
            <person name="Thomas B.C."/>
            <person name="Singh A."/>
            <person name="Wilkins M.J."/>
            <person name="Karaoz U."/>
            <person name="Brodie E.L."/>
            <person name="Williams K.H."/>
            <person name="Hubbard S.S."/>
            <person name="Banfield J.F."/>
        </authorList>
    </citation>
    <scope>NUCLEOTIDE SEQUENCE [LARGE SCALE GENOMIC DNA]</scope>
</reference>
<dbReference type="Proteomes" id="UP000178082">
    <property type="component" value="Unassembled WGS sequence"/>
</dbReference>
<dbReference type="PRINTS" id="PR00509">
    <property type="entry name" value="PGMPMM"/>
</dbReference>
<keyword evidence="3" id="KW-0597">Phosphoprotein</keyword>
<evidence type="ECO:0000256" key="1">
    <source>
        <dbReference type="ARBA" id="ARBA00001946"/>
    </source>
</evidence>
<dbReference type="InterPro" id="IPR005841">
    <property type="entry name" value="Alpha-D-phosphohexomutase_SF"/>
</dbReference>
<feature type="domain" description="Alpha-D-phosphohexomutase alpha/beta/alpha" evidence="4">
    <location>
        <begin position="7"/>
        <end position="160"/>
    </location>
</feature>
<dbReference type="GO" id="GO:0005975">
    <property type="term" value="P:carbohydrate metabolic process"/>
    <property type="evidence" value="ECO:0007669"/>
    <property type="project" value="InterPro"/>
</dbReference>
<gene>
    <name evidence="5" type="ORF">A3G31_03745</name>
</gene>
<dbReference type="PANTHER" id="PTHR42946:SF1">
    <property type="entry name" value="PHOSPHOGLUCOMUTASE (ALPHA-D-GLUCOSE-1,6-BISPHOSPHATE-DEPENDENT)"/>
    <property type="match status" value="1"/>
</dbReference>
<comment type="cofactor">
    <cofactor evidence="1">
        <name>Mg(2+)</name>
        <dbReference type="ChEBI" id="CHEBI:18420"/>
    </cofactor>
</comment>
<evidence type="ECO:0000256" key="3">
    <source>
        <dbReference type="ARBA" id="ARBA00022553"/>
    </source>
</evidence>
<organism evidence="5 6">
    <name type="scientific">Candidatus Schekmanbacteria bacterium RIFCSPLOWO2_12_FULL_38_15</name>
    <dbReference type="NCBI Taxonomy" id="1817883"/>
    <lineage>
        <taxon>Bacteria</taxon>
        <taxon>Candidatus Schekmaniibacteriota</taxon>
    </lineage>
</organism>
<comment type="similarity">
    <text evidence="2">Belongs to the phosphohexose mutase family.</text>
</comment>
<dbReference type="GO" id="GO:0004615">
    <property type="term" value="F:phosphomannomutase activity"/>
    <property type="evidence" value="ECO:0007669"/>
    <property type="project" value="TreeGrafter"/>
</dbReference>
<dbReference type="Pfam" id="PF02878">
    <property type="entry name" value="PGM_PMM_I"/>
    <property type="match status" value="1"/>
</dbReference>
<sequence length="727" mass="82066">MIYPERIQGTDGIRGRVLKSSEPEVSGLSPLEIFLEKGIITEQFIELYTYCFVLLLMKKKIAKKGEEIAVGWDPRDKGGIFTGAAIRGIRKAGGCAVRLGIIPTPALPVYMTYRGIDAGVMITASHNPSDQNGIKLFLCPPGIKFFPADDKLLTDAIIKTDYKNIKSKKLSGGLKDSHNECISVFLDFICDPRNSWVENKELLKNGILIVDSANGSYSEIASVIFKRLGFRKVIEVGNDFKGMVNQNCGVSDLDGISRILPSMVFKDECGGFPKFAENFTLKKIFRTGRNCRAKILKNEAFVSGAVFDADGDRFFMLEYDALKDEVLVLTGDDTAFIQGKYLIKERHSDFKDSYYTNTVESDIQASFCARELGFRIETTGVGDKWILANSMTEILNSFVRFILKKNVKNKNKMDEIRNTAAQIRNLNSISAFKVADAFENINSFRKILGEDEFREWIKEIPSCHAVGSEESGHNITVGYLEDCKGRLYPVFTGNGLKSAINTFVSALSLYSGGRFSYKKYISFLRCPFKAGIKKSLYIYYTDKKRFSNGCREWKEAGKITENLVEKKFRGRIKLKIQIKKEEPDLLYFSLVDPDGNIRGAIFVRNSGTEDKTGVGIRGKREDERMLTEIGEKIAGFLRKALKDYKNPYAKLQRSIVEKVSQHRKIEKSLLLGLVSENTEKTYGIINKVLMETEKKEGLIRRVIKKGSEEDFYSITDRGRIWLGKKTN</sequence>
<dbReference type="PANTHER" id="PTHR42946">
    <property type="entry name" value="PHOSPHOHEXOSE MUTASE"/>
    <property type="match status" value="1"/>
</dbReference>
<accession>A0A1F7SHN5</accession>